<dbReference type="GO" id="GO:0004792">
    <property type="term" value="F:thiosulfate-cyanide sulfurtransferase activity"/>
    <property type="evidence" value="ECO:0007669"/>
    <property type="project" value="InterPro"/>
</dbReference>
<dbReference type="RefSeq" id="WP_119437237.1">
    <property type="nucleotide sequence ID" value="NZ_QWGR01000003.1"/>
</dbReference>
<dbReference type="InterPro" id="IPR036873">
    <property type="entry name" value="Rhodanese-like_dom_sf"/>
</dbReference>
<organism evidence="3 4">
    <name type="scientific">Maribellus luteus</name>
    <dbReference type="NCBI Taxonomy" id="2305463"/>
    <lineage>
        <taxon>Bacteria</taxon>
        <taxon>Pseudomonadati</taxon>
        <taxon>Bacteroidota</taxon>
        <taxon>Bacteroidia</taxon>
        <taxon>Marinilabiliales</taxon>
        <taxon>Prolixibacteraceae</taxon>
        <taxon>Maribellus</taxon>
    </lineage>
</organism>
<dbReference type="Proteomes" id="UP000265926">
    <property type="component" value="Unassembled WGS sequence"/>
</dbReference>
<accession>A0A399SYX6</accession>
<dbReference type="SUPFAM" id="SSF52821">
    <property type="entry name" value="Rhodanese/Cell cycle control phosphatase"/>
    <property type="match status" value="1"/>
</dbReference>
<feature type="domain" description="Rhodanese" evidence="2">
    <location>
        <begin position="66"/>
        <end position="160"/>
    </location>
</feature>
<evidence type="ECO:0000259" key="2">
    <source>
        <dbReference type="PROSITE" id="PS50206"/>
    </source>
</evidence>
<sequence length="211" mass="23918">MHIHELNPWRTLIALSAFVVLLVVGFLTMQKPLMAYQLTMDESIKELTESELYFYPWDLEAVIAKETDTIILFDIRDRFVFGQGHIPGAENLSANDLTKEENIARLEELKEKGFTVVLYGEDELQGNGPLMLFRQVGFSNVKLLLGGYNYYFQHKDDLYSTVDDDGYLKGFARFDYADMAAPKEGALNSGAEKKEVQVQRREKTNVAAGGC</sequence>
<dbReference type="PROSITE" id="PS00380">
    <property type="entry name" value="RHODANESE_1"/>
    <property type="match status" value="1"/>
</dbReference>
<reference evidence="3 4" key="1">
    <citation type="submission" date="2018-08" db="EMBL/GenBank/DDBJ databases">
        <title>Pallidiluteibacterium maritimus gen. nov., sp. nov., isolated from coastal sediment.</title>
        <authorList>
            <person name="Zhou L.Y."/>
        </authorList>
    </citation>
    <scope>NUCLEOTIDE SEQUENCE [LARGE SCALE GENOMIC DNA]</scope>
    <source>
        <strain evidence="3 4">XSD2</strain>
    </source>
</reference>
<proteinExistence type="predicted"/>
<protein>
    <submittedName>
        <fullName evidence="3">Rhodanese-like domain-containing protein</fullName>
    </submittedName>
</protein>
<dbReference type="SMART" id="SM00450">
    <property type="entry name" value="RHOD"/>
    <property type="match status" value="1"/>
</dbReference>
<keyword evidence="1" id="KW-0812">Transmembrane</keyword>
<dbReference type="InterPro" id="IPR001763">
    <property type="entry name" value="Rhodanese-like_dom"/>
</dbReference>
<evidence type="ECO:0000313" key="4">
    <source>
        <dbReference type="Proteomes" id="UP000265926"/>
    </source>
</evidence>
<comment type="caution">
    <text evidence="3">The sequence shown here is derived from an EMBL/GenBank/DDBJ whole genome shotgun (WGS) entry which is preliminary data.</text>
</comment>
<keyword evidence="1" id="KW-0472">Membrane</keyword>
<dbReference type="InterPro" id="IPR001307">
    <property type="entry name" value="Thiosulphate_STrfase_CS"/>
</dbReference>
<evidence type="ECO:0000256" key="1">
    <source>
        <dbReference type="SAM" id="Phobius"/>
    </source>
</evidence>
<dbReference type="AlphaFoldDB" id="A0A399SYX6"/>
<feature type="transmembrane region" description="Helical" evidence="1">
    <location>
        <begin position="12"/>
        <end position="29"/>
    </location>
</feature>
<keyword evidence="1" id="KW-1133">Transmembrane helix</keyword>
<name>A0A399SYX6_9BACT</name>
<gene>
    <name evidence="3" type="ORF">D1614_07335</name>
</gene>
<dbReference type="EMBL" id="QWGR01000003">
    <property type="protein sequence ID" value="RIJ49350.1"/>
    <property type="molecule type" value="Genomic_DNA"/>
</dbReference>
<evidence type="ECO:0000313" key="3">
    <source>
        <dbReference type="EMBL" id="RIJ49350.1"/>
    </source>
</evidence>
<dbReference type="OrthoDB" id="9800872at2"/>
<dbReference type="Pfam" id="PF00581">
    <property type="entry name" value="Rhodanese"/>
    <property type="match status" value="1"/>
</dbReference>
<dbReference type="Gene3D" id="3.40.250.10">
    <property type="entry name" value="Rhodanese-like domain"/>
    <property type="match status" value="1"/>
</dbReference>
<keyword evidence="4" id="KW-1185">Reference proteome</keyword>
<dbReference type="PROSITE" id="PS50206">
    <property type="entry name" value="RHODANESE_3"/>
    <property type="match status" value="1"/>
</dbReference>